<dbReference type="EMBL" id="BMEV01000052">
    <property type="protein sequence ID" value="GFZ83149.1"/>
    <property type="molecule type" value="Genomic_DNA"/>
</dbReference>
<dbReference type="Gene3D" id="3.90.1200.10">
    <property type="match status" value="1"/>
</dbReference>
<dbReference type="PANTHER" id="PTHR39179">
    <property type="entry name" value="SPORE COAT PROTEIN I"/>
    <property type="match status" value="1"/>
</dbReference>
<sequence length="325" mass="38979">MPYRRFLSTYYGIQAEEKIHLFGREGYRKGNEIYFIMILENKETFYTEKMSLSAYLMENGYSHIAFPKVNLQGDWHTPLEGNKYIVLAVQPSYQEPLQTGIALARFHQIGSNYPYQPKEVSSYGHWRSLWIDKLTAYEMKIQQEAEKRDDEYHQLWMDVLPYIIGLSENAIQYVRQSEQEQRFSEVDQGTVAFHRYHNQLENPILWMDDFVYDHPARDIAEYLRSLLFTMEKREEAFLFLEEYQSVRQLSVFSWRLIYGRLLFPIPFYDLLYRGFQAEKTDDGTLHDELQHLLKKQTRYENVLKNFFELAGIDAEMLQIPMVQWL</sequence>
<accession>A0A8J2TTX0</accession>
<dbReference type="SUPFAM" id="SSF56112">
    <property type="entry name" value="Protein kinase-like (PK-like)"/>
    <property type="match status" value="1"/>
</dbReference>
<dbReference type="InterPro" id="IPR047175">
    <property type="entry name" value="CotS-like"/>
</dbReference>
<evidence type="ECO:0000313" key="1">
    <source>
        <dbReference type="EMBL" id="GFZ83149.1"/>
    </source>
</evidence>
<comment type="caution">
    <text evidence="1">The sequence shown here is derived from an EMBL/GenBank/DDBJ whole genome shotgun (WGS) entry which is preliminary data.</text>
</comment>
<dbReference type="RefSeq" id="WP_188392724.1">
    <property type="nucleotide sequence ID" value="NZ_BMEV01000052.1"/>
</dbReference>
<dbReference type="PANTHER" id="PTHR39179:SF2">
    <property type="entry name" value="ENDOSPORE COAT-ASSOCIATED PROTEIN YUTH"/>
    <property type="match status" value="1"/>
</dbReference>
<dbReference type="GO" id="GO:0042601">
    <property type="term" value="C:endospore-forming forespore"/>
    <property type="evidence" value="ECO:0007669"/>
    <property type="project" value="TreeGrafter"/>
</dbReference>
<dbReference type="Proteomes" id="UP000602050">
    <property type="component" value="Unassembled WGS sequence"/>
</dbReference>
<evidence type="ECO:0000313" key="2">
    <source>
        <dbReference type="Proteomes" id="UP000602050"/>
    </source>
</evidence>
<protein>
    <submittedName>
        <fullName evidence="1">Endospore coat-associated protein YutH</fullName>
    </submittedName>
</protein>
<reference evidence="1" key="1">
    <citation type="journal article" date="2014" name="Int. J. Syst. Evol. Microbiol.">
        <title>Complete genome sequence of Corynebacterium casei LMG S-19264T (=DSM 44701T), isolated from a smear-ripened cheese.</title>
        <authorList>
            <consortium name="US DOE Joint Genome Institute (JGI-PGF)"/>
            <person name="Walter F."/>
            <person name="Albersmeier A."/>
            <person name="Kalinowski J."/>
            <person name="Ruckert C."/>
        </authorList>
    </citation>
    <scope>NUCLEOTIDE SEQUENCE</scope>
    <source>
        <strain evidence="1">CGMCC 1.12360</strain>
    </source>
</reference>
<organism evidence="1 2">
    <name type="scientific">Compostibacillus humi</name>
    <dbReference type="NCBI Taxonomy" id="1245525"/>
    <lineage>
        <taxon>Bacteria</taxon>
        <taxon>Bacillati</taxon>
        <taxon>Bacillota</taxon>
        <taxon>Bacilli</taxon>
        <taxon>Bacillales</taxon>
        <taxon>Bacillaceae</taxon>
        <taxon>Compostibacillus</taxon>
    </lineage>
</organism>
<name>A0A8J2TTX0_9BACI</name>
<dbReference type="InterPro" id="IPR011009">
    <property type="entry name" value="Kinase-like_dom_sf"/>
</dbReference>
<reference evidence="1" key="2">
    <citation type="submission" date="2020-09" db="EMBL/GenBank/DDBJ databases">
        <authorList>
            <person name="Sun Q."/>
            <person name="Zhou Y."/>
        </authorList>
    </citation>
    <scope>NUCLEOTIDE SEQUENCE</scope>
    <source>
        <strain evidence="1">CGMCC 1.12360</strain>
    </source>
</reference>
<proteinExistence type="predicted"/>
<dbReference type="AlphaFoldDB" id="A0A8J2TTX0"/>
<keyword evidence="2" id="KW-1185">Reference proteome</keyword>
<gene>
    <name evidence="1" type="primary">yutH</name>
    <name evidence="1" type="ORF">GCM10010978_24700</name>
</gene>